<keyword evidence="1 3" id="KW-0547">Nucleotide-binding</keyword>
<dbReference type="Gene3D" id="3.40.50.300">
    <property type="entry name" value="P-loop containing nucleotide triphosphate hydrolases"/>
    <property type="match status" value="1"/>
</dbReference>
<dbReference type="InterPro" id="IPR051995">
    <property type="entry name" value="Ciliary_GTPase"/>
</dbReference>
<evidence type="ECO:0000313" key="5">
    <source>
        <dbReference type="Ensembl" id="ENSAMEP00000009609.2"/>
    </source>
</evidence>
<dbReference type="eggNOG" id="KOG0073">
    <property type="taxonomic scope" value="Eukaryota"/>
</dbReference>
<feature type="binding site" evidence="4">
    <location>
        <position position="33"/>
    </location>
    <ligand>
        <name>Mg(2+)</name>
        <dbReference type="ChEBI" id="CHEBI:18420"/>
    </ligand>
</feature>
<dbReference type="Pfam" id="PF00025">
    <property type="entry name" value="Arf"/>
    <property type="match status" value="1"/>
</dbReference>
<keyword evidence="4" id="KW-0479">Metal-binding</keyword>
<dbReference type="GO" id="GO:0097500">
    <property type="term" value="P:receptor localization to non-motile cilium"/>
    <property type="evidence" value="ECO:0007669"/>
    <property type="project" value="TreeGrafter"/>
</dbReference>
<dbReference type="FunFam" id="3.40.50.300:FF:000415">
    <property type="entry name" value="ADP-ribosylation factor-like GTPase 13B"/>
    <property type="match status" value="1"/>
</dbReference>
<dbReference type="GO" id="GO:0097730">
    <property type="term" value="C:non-motile cilium"/>
    <property type="evidence" value="ECO:0007669"/>
    <property type="project" value="TreeGrafter"/>
</dbReference>
<dbReference type="Proteomes" id="UP000008912">
    <property type="component" value="Unassembled WGS sequence"/>
</dbReference>
<feature type="binding site" evidence="3">
    <location>
        <begin position="26"/>
        <end position="33"/>
    </location>
    <ligand>
        <name>GTP</name>
        <dbReference type="ChEBI" id="CHEBI:37565"/>
    </ligand>
</feature>
<dbReference type="SUPFAM" id="SSF52540">
    <property type="entry name" value="P-loop containing nucleoside triphosphate hydrolases"/>
    <property type="match status" value="1"/>
</dbReference>
<sequence>MFRLLTSCWSRPKTTEQTNVTIIIIGLDNSGKTVLVEAFQRLLPTRMDNCMKSELTTLLLDEYEVSIYDLNGDMKGRENWPNYYTQAHGLVFVLDSSDSGRMQEVRIILTHLLSDKRVAGKPILLLANKQDKKDALLPCDIIEYLLLERLVNENKSLCRVVPCSAIKNLQRRKHQPLIEGLRWLLAAIGDKYEELCTRQQPLTSSIPTSKGTRASGERCLSDSLKCVCFQYCFVFPLSPSFATRMGMSKEKRQRLGQCSVEARPLKPILQKEGLRLRPKKNISVTFALDEPMEEGECSGRNRTRNTTELCYNQSDDLKHPAPFVDDDLFEGNAGPVKKLEKWDTEEMLLENPREEAFGSCG</sequence>
<keyword evidence="4" id="KW-0460">Magnesium</keyword>
<reference evidence="5" key="2">
    <citation type="submission" date="2025-08" db="UniProtKB">
        <authorList>
            <consortium name="Ensembl"/>
        </authorList>
    </citation>
    <scope>IDENTIFICATION</scope>
</reference>
<name>G1LRC4_AILME</name>
<proteinExistence type="predicted"/>
<dbReference type="InParanoid" id="G1LRC4"/>
<dbReference type="InterPro" id="IPR027417">
    <property type="entry name" value="P-loop_NTPase"/>
</dbReference>
<feature type="binding site" evidence="3">
    <location>
        <position position="72"/>
    </location>
    <ligand>
        <name>GTP</name>
        <dbReference type="ChEBI" id="CHEBI:37565"/>
    </ligand>
</feature>
<dbReference type="GO" id="GO:0003924">
    <property type="term" value="F:GTPase activity"/>
    <property type="evidence" value="ECO:0007669"/>
    <property type="project" value="InterPro"/>
</dbReference>
<dbReference type="SMART" id="SM00177">
    <property type="entry name" value="ARF"/>
    <property type="match status" value="1"/>
</dbReference>
<feature type="binding site" evidence="3">
    <location>
        <begin position="128"/>
        <end position="131"/>
    </location>
    <ligand>
        <name>GTP</name>
        <dbReference type="ChEBI" id="CHEBI:37565"/>
    </ligand>
</feature>
<dbReference type="SMART" id="SM00178">
    <property type="entry name" value="SAR"/>
    <property type="match status" value="1"/>
</dbReference>
<evidence type="ECO:0000256" key="1">
    <source>
        <dbReference type="ARBA" id="ARBA00022741"/>
    </source>
</evidence>
<dbReference type="AlphaFoldDB" id="G1LRC4"/>
<dbReference type="HOGENOM" id="CLU_040729_3_1_1"/>
<dbReference type="InterPro" id="IPR006689">
    <property type="entry name" value="Small_GTPase_ARF/SAR"/>
</dbReference>
<dbReference type="PANTHER" id="PTHR46090:SF1">
    <property type="entry name" value="ADP-RIBOSYLATION FACTOR-LIKE PROTEIN 13A"/>
    <property type="match status" value="1"/>
</dbReference>
<dbReference type="GO" id="GO:0031514">
    <property type="term" value="C:motile cilium"/>
    <property type="evidence" value="ECO:0007669"/>
    <property type="project" value="TreeGrafter"/>
</dbReference>
<evidence type="ECO:0000256" key="3">
    <source>
        <dbReference type="PIRSR" id="PIRSR606689-1"/>
    </source>
</evidence>
<organism evidence="5 6">
    <name type="scientific">Ailuropoda melanoleuca</name>
    <name type="common">Giant panda</name>
    <dbReference type="NCBI Taxonomy" id="9646"/>
    <lineage>
        <taxon>Eukaryota</taxon>
        <taxon>Metazoa</taxon>
        <taxon>Chordata</taxon>
        <taxon>Craniata</taxon>
        <taxon>Vertebrata</taxon>
        <taxon>Euteleostomi</taxon>
        <taxon>Mammalia</taxon>
        <taxon>Eutheria</taxon>
        <taxon>Laurasiatheria</taxon>
        <taxon>Carnivora</taxon>
        <taxon>Caniformia</taxon>
        <taxon>Ursidae</taxon>
        <taxon>Ailuropoda</taxon>
    </lineage>
</organism>
<accession>G1LRC4</accession>
<keyword evidence="6" id="KW-1185">Reference proteome</keyword>
<dbReference type="GeneTree" id="ENSGT00940000161284"/>
<protein>
    <submittedName>
        <fullName evidence="5">ARF like GTPase 13A</fullName>
    </submittedName>
</protein>
<evidence type="ECO:0000256" key="2">
    <source>
        <dbReference type="ARBA" id="ARBA00023134"/>
    </source>
</evidence>
<dbReference type="GO" id="GO:0046872">
    <property type="term" value="F:metal ion binding"/>
    <property type="evidence" value="ECO:0007669"/>
    <property type="project" value="UniProtKB-KW"/>
</dbReference>
<evidence type="ECO:0000313" key="6">
    <source>
        <dbReference type="Proteomes" id="UP000008912"/>
    </source>
</evidence>
<reference evidence="5" key="3">
    <citation type="submission" date="2025-09" db="UniProtKB">
        <authorList>
            <consortium name="Ensembl"/>
        </authorList>
    </citation>
    <scope>IDENTIFICATION</scope>
</reference>
<dbReference type="CDD" id="cd04161">
    <property type="entry name" value="Arl2l1_Arl13_like"/>
    <property type="match status" value="1"/>
</dbReference>
<evidence type="ECO:0000256" key="4">
    <source>
        <dbReference type="PIRSR" id="PIRSR606689-2"/>
    </source>
</evidence>
<keyword evidence="2 3" id="KW-0342">GTP-binding</keyword>
<dbReference type="PROSITE" id="PS51417">
    <property type="entry name" value="ARF"/>
    <property type="match status" value="1"/>
</dbReference>
<dbReference type="GO" id="GO:0005525">
    <property type="term" value="F:GTP binding"/>
    <property type="evidence" value="ECO:0007669"/>
    <property type="project" value="UniProtKB-KW"/>
</dbReference>
<dbReference type="GO" id="GO:1905515">
    <property type="term" value="P:non-motile cilium assembly"/>
    <property type="evidence" value="ECO:0007669"/>
    <property type="project" value="TreeGrafter"/>
</dbReference>
<dbReference type="GO" id="GO:0060170">
    <property type="term" value="C:ciliary membrane"/>
    <property type="evidence" value="ECO:0007669"/>
    <property type="project" value="TreeGrafter"/>
</dbReference>
<reference evidence="5 6" key="1">
    <citation type="journal article" date="2010" name="Nature">
        <title>The sequence and de novo assembly of the giant panda genome.</title>
        <authorList>
            <person name="Li R."/>
            <person name="Fan W."/>
            <person name="Tian G."/>
            <person name="Zhu H."/>
            <person name="He L."/>
            <person name="Cai J."/>
            <person name="Huang Q."/>
            <person name="Cai Q."/>
            <person name="Li B."/>
            <person name="Bai Y."/>
            <person name="Zhang Z."/>
            <person name="Zhang Y."/>
            <person name="Wang W."/>
            <person name="Li J."/>
            <person name="Wei F."/>
            <person name="Li H."/>
            <person name="Jian M."/>
            <person name="Li J."/>
            <person name="Zhang Z."/>
            <person name="Nielsen R."/>
            <person name="Li D."/>
            <person name="Gu W."/>
            <person name="Yang Z."/>
            <person name="Xuan Z."/>
            <person name="Ryder O.A."/>
            <person name="Leung F.C."/>
            <person name="Zhou Y."/>
            <person name="Cao J."/>
            <person name="Sun X."/>
            <person name="Fu Y."/>
            <person name="Fang X."/>
            <person name="Guo X."/>
            <person name="Wang B."/>
            <person name="Hou R."/>
            <person name="Shen F."/>
            <person name="Mu B."/>
            <person name="Ni P."/>
            <person name="Lin R."/>
            <person name="Qian W."/>
            <person name="Wang G."/>
            <person name="Yu C."/>
            <person name="Nie W."/>
            <person name="Wang J."/>
            <person name="Wu Z."/>
            <person name="Liang H."/>
            <person name="Min J."/>
            <person name="Wu Q."/>
            <person name="Cheng S."/>
            <person name="Ruan J."/>
            <person name="Wang M."/>
            <person name="Shi Z."/>
            <person name="Wen M."/>
            <person name="Liu B."/>
            <person name="Ren X."/>
            <person name="Zheng H."/>
            <person name="Dong D."/>
            <person name="Cook K."/>
            <person name="Shan G."/>
            <person name="Zhang H."/>
            <person name="Kosiol C."/>
            <person name="Xie X."/>
            <person name="Lu Z."/>
            <person name="Zheng H."/>
            <person name="Li Y."/>
            <person name="Steiner C.C."/>
            <person name="Lam T.T."/>
            <person name="Lin S."/>
            <person name="Zhang Q."/>
            <person name="Li G."/>
            <person name="Tian J."/>
            <person name="Gong T."/>
            <person name="Liu H."/>
            <person name="Zhang D."/>
            <person name="Fang L."/>
            <person name="Ye C."/>
            <person name="Zhang J."/>
            <person name="Hu W."/>
            <person name="Xu A."/>
            <person name="Ren Y."/>
            <person name="Zhang G."/>
            <person name="Bruford M.W."/>
            <person name="Li Q."/>
            <person name="Ma L."/>
            <person name="Guo Y."/>
            <person name="An N."/>
            <person name="Hu Y."/>
            <person name="Zheng Y."/>
            <person name="Shi Y."/>
            <person name="Li Z."/>
            <person name="Liu Q."/>
            <person name="Chen Y."/>
            <person name="Zhao J."/>
            <person name="Qu N."/>
            <person name="Zhao S."/>
            <person name="Tian F."/>
            <person name="Wang X."/>
            <person name="Wang H."/>
            <person name="Xu L."/>
            <person name="Liu X."/>
            <person name="Vinar T."/>
            <person name="Wang Y."/>
            <person name="Lam T.W."/>
            <person name="Yiu S.M."/>
            <person name="Liu S."/>
            <person name="Zhang H."/>
            <person name="Li D."/>
            <person name="Huang Y."/>
            <person name="Wang X."/>
            <person name="Yang G."/>
            <person name="Jiang Z."/>
            <person name="Wang J."/>
            <person name="Qin N."/>
            <person name="Li L."/>
            <person name="Li J."/>
            <person name="Bolund L."/>
            <person name="Kristiansen K."/>
            <person name="Wong G.K."/>
            <person name="Olson M."/>
            <person name="Zhang X."/>
            <person name="Li S."/>
            <person name="Yang H."/>
            <person name="Wang J."/>
            <person name="Wang J."/>
        </authorList>
    </citation>
    <scope>NUCLEOTIDE SEQUENCE [LARGE SCALE GENOMIC DNA]</scope>
</reference>
<dbReference type="Ensembl" id="ENSAMET00000010025.2">
    <property type="protein sequence ID" value="ENSAMEP00000009609.2"/>
    <property type="gene ID" value="ENSAMEG00000009137.2"/>
</dbReference>
<dbReference type="PRINTS" id="PR00328">
    <property type="entry name" value="SAR1GTPBP"/>
</dbReference>
<dbReference type="STRING" id="9646.ENSAMEP00000009609"/>
<dbReference type="PANTHER" id="PTHR46090">
    <property type="entry name" value="ADP-RIBOSYLATION FACTOR-LIKE PROTEIN 13B"/>
    <property type="match status" value="1"/>
</dbReference>
<gene>
    <name evidence="5" type="primary">ARL13A</name>
</gene>